<dbReference type="PANTHER" id="PTHR43280">
    <property type="entry name" value="ARAC-FAMILY TRANSCRIPTIONAL REGULATOR"/>
    <property type="match status" value="1"/>
</dbReference>
<dbReference type="PROSITE" id="PS01124">
    <property type="entry name" value="HTH_ARAC_FAMILY_2"/>
    <property type="match status" value="1"/>
</dbReference>
<evidence type="ECO:0000313" key="8">
    <source>
        <dbReference type="Proteomes" id="UP000199280"/>
    </source>
</evidence>
<dbReference type="Gene3D" id="1.10.10.60">
    <property type="entry name" value="Homeodomain-like"/>
    <property type="match status" value="2"/>
</dbReference>
<dbReference type="PRINTS" id="PR00032">
    <property type="entry name" value="HTHARAC"/>
</dbReference>
<dbReference type="InterPro" id="IPR009057">
    <property type="entry name" value="Homeodomain-like_sf"/>
</dbReference>
<evidence type="ECO:0000256" key="1">
    <source>
        <dbReference type="ARBA" id="ARBA00023015"/>
    </source>
</evidence>
<dbReference type="PROSITE" id="PS00041">
    <property type="entry name" value="HTH_ARAC_FAMILY_1"/>
    <property type="match status" value="1"/>
</dbReference>
<accession>A0A143YIH3</accession>
<keyword evidence="1" id="KW-0805">Transcription regulation</keyword>
<dbReference type="PANTHER" id="PTHR43280:SF28">
    <property type="entry name" value="HTH-TYPE TRANSCRIPTIONAL ACTIVATOR RHAS"/>
    <property type="match status" value="1"/>
</dbReference>
<dbReference type="AlphaFoldDB" id="A0A143YIH3"/>
<reference evidence="6 8" key="2">
    <citation type="submission" date="2016-10" db="EMBL/GenBank/DDBJ databases">
        <authorList>
            <person name="Varghese N."/>
            <person name="Submissions S."/>
        </authorList>
    </citation>
    <scope>NUCLEOTIDE SEQUENCE [LARGE SCALE GENOMIC DNA]</scope>
    <source>
        <strain evidence="6 8">DSM 22150</strain>
    </source>
</reference>
<dbReference type="InterPro" id="IPR037923">
    <property type="entry name" value="HTH-like"/>
</dbReference>
<sequence length="279" mass="32306">MTFLIQSDFEEQTEHATDGQPIAIYRKTLEKRRGDNLPLHWHEEFQLVWVTEGAFAYQVEKQRVQLHKGELLFINSGRLHRADLLDERVSYLCIDFSARFLNEKLAADFLTPLAEQAKIDYRLCTPSPAMSDRMARIEREQDFEKIILPLYLLILETIETVQAEAAEPASARDPVIQTLLDFVHQHYATGLTVSQLSAHGHINKNKCTQLFKAYTGLSPANYILAYRLQQAKGLLLHTQLPVSEICYQVGFNHLSYFIERFKRRYGSTPLAFRKSFNRE</sequence>
<dbReference type="STRING" id="640938.TR210_969"/>
<dbReference type="InterPro" id="IPR018060">
    <property type="entry name" value="HTH_AraC"/>
</dbReference>
<feature type="domain" description="HTH araC/xylS-type" evidence="4">
    <location>
        <begin position="177"/>
        <end position="275"/>
    </location>
</feature>
<keyword evidence="8" id="KW-1185">Reference proteome</keyword>
<dbReference type="InterPro" id="IPR014710">
    <property type="entry name" value="RmlC-like_jellyroll"/>
</dbReference>
<evidence type="ECO:0000313" key="5">
    <source>
        <dbReference type="EMBL" id="CZQ91512.1"/>
    </source>
</evidence>
<dbReference type="GO" id="GO:0003700">
    <property type="term" value="F:DNA-binding transcription factor activity"/>
    <property type="evidence" value="ECO:0007669"/>
    <property type="project" value="InterPro"/>
</dbReference>
<dbReference type="Proteomes" id="UP000199280">
    <property type="component" value="Unassembled WGS sequence"/>
</dbReference>
<evidence type="ECO:0000256" key="2">
    <source>
        <dbReference type="ARBA" id="ARBA00023125"/>
    </source>
</evidence>
<dbReference type="EMBL" id="FJNB01000005">
    <property type="protein sequence ID" value="CZQ91512.1"/>
    <property type="molecule type" value="Genomic_DNA"/>
</dbReference>
<protein>
    <submittedName>
        <fullName evidence="6">AraC-like ligand binding domain-containing protein</fullName>
    </submittedName>
    <submittedName>
        <fullName evidence="5">Transcription regulator hth arac-type</fullName>
    </submittedName>
</protein>
<dbReference type="SUPFAM" id="SSF46689">
    <property type="entry name" value="Homeodomain-like"/>
    <property type="match status" value="2"/>
</dbReference>
<dbReference type="Pfam" id="PF02311">
    <property type="entry name" value="AraC_binding"/>
    <property type="match status" value="1"/>
</dbReference>
<evidence type="ECO:0000313" key="6">
    <source>
        <dbReference type="EMBL" id="SEI75367.1"/>
    </source>
</evidence>
<dbReference type="Pfam" id="PF12833">
    <property type="entry name" value="HTH_18"/>
    <property type="match status" value="1"/>
</dbReference>
<dbReference type="EMBL" id="FNYT01000003">
    <property type="protein sequence ID" value="SEI75367.1"/>
    <property type="molecule type" value="Genomic_DNA"/>
</dbReference>
<dbReference type="InterPro" id="IPR018062">
    <property type="entry name" value="HTH_AraC-typ_CS"/>
</dbReference>
<dbReference type="InterPro" id="IPR003313">
    <property type="entry name" value="AraC-bd"/>
</dbReference>
<dbReference type="SMART" id="SM00342">
    <property type="entry name" value="HTH_ARAC"/>
    <property type="match status" value="1"/>
</dbReference>
<organism evidence="5 7">
    <name type="scientific">Trichococcus ilyis</name>
    <dbReference type="NCBI Taxonomy" id="640938"/>
    <lineage>
        <taxon>Bacteria</taxon>
        <taxon>Bacillati</taxon>
        <taxon>Bacillota</taxon>
        <taxon>Bacilli</taxon>
        <taxon>Lactobacillales</taxon>
        <taxon>Carnobacteriaceae</taxon>
        <taxon>Trichococcus</taxon>
    </lineage>
</organism>
<dbReference type="RefSeq" id="WP_068622103.1">
    <property type="nucleotide sequence ID" value="NZ_FJNB01000005.1"/>
</dbReference>
<keyword evidence="3" id="KW-0804">Transcription</keyword>
<dbReference type="GO" id="GO:0043565">
    <property type="term" value="F:sequence-specific DNA binding"/>
    <property type="evidence" value="ECO:0007669"/>
    <property type="project" value="InterPro"/>
</dbReference>
<name>A0A143YIH3_9LACT</name>
<dbReference type="SUPFAM" id="SSF51215">
    <property type="entry name" value="Regulatory protein AraC"/>
    <property type="match status" value="1"/>
</dbReference>
<evidence type="ECO:0000256" key="3">
    <source>
        <dbReference type="ARBA" id="ARBA00023163"/>
    </source>
</evidence>
<gene>
    <name evidence="6" type="ORF">SAMN05216375_103101</name>
    <name evidence="5" type="ORF">TR210_969</name>
</gene>
<reference evidence="5 7" key="1">
    <citation type="submission" date="2016-02" db="EMBL/GenBank/DDBJ databases">
        <authorList>
            <person name="Wen L."/>
            <person name="He K."/>
            <person name="Yang H."/>
        </authorList>
    </citation>
    <scope>NUCLEOTIDE SEQUENCE [LARGE SCALE GENOMIC DNA]</scope>
    <source>
        <strain evidence="5">Trichococcus_R210</strain>
    </source>
</reference>
<dbReference type="CDD" id="cd02208">
    <property type="entry name" value="cupin_RmlC-like"/>
    <property type="match status" value="1"/>
</dbReference>
<proteinExistence type="predicted"/>
<dbReference type="InterPro" id="IPR020449">
    <property type="entry name" value="Tscrpt_reg_AraC-type_HTH"/>
</dbReference>
<keyword evidence="2" id="KW-0238">DNA-binding</keyword>
<evidence type="ECO:0000313" key="7">
    <source>
        <dbReference type="Proteomes" id="UP000076878"/>
    </source>
</evidence>
<dbReference type="Gene3D" id="2.60.120.10">
    <property type="entry name" value="Jelly Rolls"/>
    <property type="match status" value="1"/>
</dbReference>
<dbReference type="Proteomes" id="UP000076878">
    <property type="component" value="Unassembled WGS sequence"/>
</dbReference>
<evidence type="ECO:0000259" key="4">
    <source>
        <dbReference type="PROSITE" id="PS01124"/>
    </source>
</evidence>